<comment type="caution">
    <text evidence="2">The sequence shown here is derived from an EMBL/GenBank/DDBJ whole genome shotgun (WGS) entry which is preliminary data.</text>
</comment>
<evidence type="ECO:0000313" key="2">
    <source>
        <dbReference type="EMBL" id="KQL54442.1"/>
    </source>
</evidence>
<dbReference type="Proteomes" id="UP000051888">
    <property type="component" value="Unassembled WGS sequence"/>
</dbReference>
<keyword evidence="1" id="KW-0472">Membrane</keyword>
<keyword evidence="3" id="KW-1185">Reference proteome</keyword>
<accession>A0A0Q3WXX1</accession>
<keyword evidence="1" id="KW-1133">Transmembrane helix</keyword>
<dbReference type="AlphaFoldDB" id="A0A0Q3WXX1"/>
<organism evidence="2 3">
    <name type="scientific">Heyndrickxia shackletonii</name>
    <dbReference type="NCBI Taxonomy" id="157838"/>
    <lineage>
        <taxon>Bacteria</taxon>
        <taxon>Bacillati</taxon>
        <taxon>Bacillota</taxon>
        <taxon>Bacilli</taxon>
        <taxon>Bacillales</taxon>
        <taxon>Bacillaceae</taxon>
        <taxon>Heyndrickxia</taxon>
    </lineage>
</organism>
<keyword evidence="1" id="KW-0812">Transmembrane</keyword>
<reference evidence="2 3" key="1">
    <citation type="submission" date="2015-09" db="EMBL/GenBank/DDBJ databases">
        <title>Genome sequencing project for genomic taxonomy and phylogenomics of Bacillus-like bacteria.</title>
        <authorList>
            <person name="Liu B."/>
            <person name="Wang J."/>
            <person name="Zhu Y."/>
            <person name="Liu G."/>
            <person name="Chen Q."/>
            <person name="Chen Z."/>
            <person name="Lan J."/>
            <person name="Che J."/>
            <person name="Ge C."/>
            <person name="Shi H."/>
            <person name="Pan Z."/>
            <person name="Liu X."/>
        </authorList>
    </citation>
    <scope>NUCLEOTIDE SEQUENCE [LARGE SCALE GENOMIC DNA]</scope>
    <source>
        <strain evidence="2 3">LMG 18435</strain>
    </source>
</reference>
<dbReference type="PATRIC" id="fig|157838.3.peg.3041"/>
<dbReference type="STRING" id="157838.AN964_13685"/>
<proteinExistence type="predicted"/>
<gene>
    <name evidence="2" type="ORF">AN964_13685</name>
</gene>
<dbReference type="InterPro" id="IPR025058">
    <property type="entry name" value="DUF3995"/>
</dbReference>
<dbReference type="EMBL" id="LJJC01000004">
    <property type="protein sequence ID" value="KQL54442.1"/>
    <property type="molecule type" value="Genomic_DNA"/>
</dbReference>
<sequence>MRKSKNFYAIAGAFWCFLFALISFYWASGGMAGVKTLGGVIYQKAFERENSFIAIVWITGFIKLIGGLFLLLLLKKWSKILKIILFTISLVGGIFLFLYGLANFVTILLSVIGYISLQIENYAAKWRLFFWEPFWMLGGVLFILSALKFNRENK</sequence>
<dbReference type="Pfam" id="PF13160">
    <property type="entry name" value="DUF3995"/>
    <property type="match status" value="1"/>
</dbReference>
<protein>
    <recommendedName>
        <fullName evidence="4">DUF3995 domain-containing protein</fullName>
    </recommendedName>
</protein>
<name>A0A0Q3WXX1_9BACI</name>
<dbReference type="RefSeq" id="WP_055740212.1">
    <property type="nucleotide sequence ID" value="NZ_JAAIWL010000008.1"/>
</dbReference>
<feature type="transmembrane region" description="Helical" evidence="1">
    <location>
        <begin position="83"/>
        <end position="116"/>
    </location>
</feature>
<feature type="transmembrane region" description="Helical" evidence="1">
    <location>
        <begin position="52"/>
        <end position="74"/>
    </location>
</feature>
<feature type="transmembrane region" description="Helical" evidence="1">
    <location>
        <begin position="7"/>
        <end position="27"/>
    </location>
</feature>
<feature type="transmembrane region" description="Helical" evidence="1">
    <location>
        <begin position="128"/>
        <end position="147"/>
    </location>
</feature>
<evidence type="ECO:0000256" key="1">
    <source>
        <dbReference type="SAM" id="Phobius"/>
    </source>
</evidence>
<evidence type="ECO:0008006" key="4">
    <source>
        <dbReference type="Google" id="ProtNLM"/>
    </source>
</evidence>
<evidence type="ECO:0000313" key="3">
    <source>
        <dbReference type="Proteomes" id="UP000051888"/>
    </source>
</evidence>